<organism evidence="1 2">
    <name type="scientific">Lentinula aff. lateritia</name>
    <dbReference type="NCBI Taxonomy" id="2804960"/>
    <lineage>
        <taxon>Eukaryota</taxon>
        <taxon>Fungi</taxon>
        <taxon>Dikarya</taxon>
        <taxon>Basidiomycota</taxon>
        <taxon>Agaricomycotina</taxon>
        <taxon>Agaricomycetes</taxon>
        <taxon>Agaricomycetidae</taxon>
        <taxon>Agaricales</taxon>
        <taxon>Marasmiineae</taxon>
        <taxon>Omphalotaceae</taxon>
        <taxon>Lentinula</taxon>
    </lineage>
</organism>
<proteinExistence type="predicted"/>
<gene>
    <name evidence="1" type="ORF">F5876DRAFT_81974</name>
</gene>
<accession>A0ACC1TL76</accession>
<keyword evidence="2" id="KW-1185">Reference proteome</keyword>
<protein>
    <submittedName>
        <fullName evidence="1">Uncharacterized protein</fullName>
    </submittedName>
</protein>
<sequence length="846" mass="94135">MSFPSSRTVTGAPNPVLTPTAPSPRPNSTDMTVDAAVDELASTIEEPPLGQLALFRSVFGVGVSLARYIVDDPLWPLLAAAELPCSFCVRGKKEANCSVVPNLARCSNCDDKKPCVLGRLAHFQYFLHKCSRHLVFARRFLEVHGDPGQHTHFTLLTEQWRSIVEKIEASTNSTVALLELNVLDEQDQQEVDRLELDEFLRKQPQLPGPSTFSSLPPSSPSVAATPRMPAKKRKRPISQEEGGSSRHKRPVDEASELDGVPEVHDRRRKHPVGGSQDAEVPNYRRVVLVLRPPLVDAPGSVALSGDPVNETVRSPPPSEESGSNRVPPPRSQGRFSDLVTHKRANSPGLSNHFIPPVVPERRSAVTIKTPPPSQHSRQVLHPYPRAQATAALRAENEALRTEVAELRNLLEASRAETSTLTSLLRETSTSLDDRNKDLEASRHALQDVAADRLEYSRVLPQFRAIEAELPEAPLEDALTRFHLVVSEVTSYREVAIRQKQELSELRKQVDKERKRSYEAHEELDAANARAMRLRDRLEELEESVHHYRTQAHVAEELIRKYPEDEGLYEVDLPLLSSLQEKLTASEAMLRRMATFAHRLHSADPANLLHHHNIYVGGLIESVVTLLLRSLLHPPEQMRSVVELALDYLFQGRLTHGELHLRSISSLLYYYSNAADRVDGLYQDMFAHSRFSSDEEFLTAAQHASYVDARPGSLEPPLHHRLFSFGHPIPLPQSPTSDHIPAVPVMDSIMLMWEGMIEAYIREVLGYPAPSDRVPPPVEAPSSKVPPSATTSLVTDDTRSVLGASIPALSGGPPCSYRGPYRPPLRVPLPPFLPPLMFLTSLTKLLI</sequence>
<dbReference type="EMBL" id="MU795638">
    <property type="protein sequence ID" value="KAJ3805260.1"/>
    <property type="molecule type" value="Genomic_DNA"/>
</dbReference>
<comment type="caution">
    <text evidence="1">The sequence shown here is derived from an EMBL/GenBank/DDBJ whole genome shotgun (WGS) entry which is preliminary data.</text>
</comment>
<name>A0ACC1TL76_9AGAR</name>
<dbReference type="Proteomes" id="UP001163835">
    <property type="component" value="Unassembled WGS sequence"/>
</dbReference>
<evidence type="ECO:0000313" key="2">
    <source>
        <dbReference type="Proteomes" id="UP001163835"/>
    </source>
</evidence>
<reference evidence="1" key="1">
    <citation type="submission" date="2022-09" db="EMBL/GenBank/DDBJ databases">
        <title>A Global Phylogenomic Analysis of the Shiitake Genus Lentinula.</title>
        <authorList>
            <consortium name="DOE Joint Genome Institute"/>
            <person name="Sierra-Patev S."/>
            <person name="Min B."/>
            <person name="Naranjo-Ortiz M."/>
            <person name="Looney B."/>
            <person name="Konkel Z."/>
            <person name="Slot J.C."/>
            <person name="Sakamoto Y."/>
            <person name="Steenwyk J.L."/>
            <person name="Rokas A."/>
            <person name="Carro J."/>
            <person name="Camarero S."/>
            <person name="Ferreira P."/>
            <person name="Molpeceres G."/>
            <person name="Ruiz-Duenas F.J."/>
            <person name="Serrano A."/>
            <person name="Henrissat B."/>
            <person name="Drula E."/>
            <person name="Hughes K.W."/>
            <person name="Mata J.L."/>
            <person name="Ishikawa N.K."/>
            <person name="Vargas-Isla R."/>
            <person name="Ushijima S."/>
            <person name="Smith C.A."/>
            <person name="Ahrendt S."/>
            <person name="Andreopoulos W."/>
            <person name="He G."/>
            <person name="Labutti K."/>
            <person name="Lipzen A."/>
            <person name="Ng V."/>
            <person name="Riley R."/>
            <person name="Sandor L."/>
            <person name="Barry K."/>
            <person name="Martinez A.T."/>
            <person name="Xiao Y."/>
            <person name="Gibbons J.G."/>
            <person name="Terashima K."/>
            <person name="Grigoriev I.V."/>
            <person name="Hibbett D.S."/>
        </authorList>
    </citation>
    <scope>NUCLEOTIDE SEQUENCE</scope>
    <source>
        <strain evidence="1">TMI1499</strain>
    </source>
</reference>
<evidence type="ECO:0000313" key="1">
    <source>
        <dbReference type="EMBL" id="KAJ3805260.1"/>
    </source>
</evidence>